<dbReference type="RefSeq" id="WP_245878978.1">
    <property type="nucleotide sequence ID" value="NZ_FZOD01000105.1"/>
</dbReference>
<evidence type="ECO:0000313" key="1">
    <source>
        <dbReference type="EMBL" id="SNT63817.1"/>
    </source>
</evidence>
<evidence type="ECO:0000313" key="2">
    <source>
        <dbReference type="Proteomes" id="UP000198282"/>
    </source>
</evidence>
<dbReference type="SUPFAM" id="SSF53448">
    <property type="entry name" value="Nucleotide-diphospho-sugar transferases"/>
    <property type="match status" value="1"/>
</dbReference>
<organism evidence="1 2">
    <name type="scientific">Streptosporangium subroseum</name>
    <dbReference type="NCBI Taxonomy" id="106412"/>
    <lineage>
        <taxon>Bacteria</taxon>
        <taxon>Bacillati</taxon>
        <taxon>Actinomycetota</taxon>
        <taxon>Actinomycetes</taxon>
        <taxon>Streptosporangiales</taxon>
        <taxon>Streptosporangiaceae</taxon>
        <taxon>Streptosporangium</taxon>
    </lineage>
</organism>
<dbReference type="Gene3D" id="3.90.550.10">
    <property type="entry name" value="Spore Coat Polysaccharide Biosynthesis Protein SpsA, Chain A"/>
    <property type="match status" value="1"/>
</dbReference>
<keyword evidence="2" id="KW-1185">Reference proteome</keyword>
<accession>A0A239P9V0</accession>
<dbReference type="EMBL" id="FZOD01000105">
    <property type="protein sequence ID" value="SNT63817.1"/>
    <property type="molecule type" value="Genomic_DNA"/>
</dbReference>
<sequence>MGAVAVIVVDMLNPYDHEDADTLEKSVEQILEPLAGLMRRAHRHRDARLIVVNDNHGDFANGKVNGVITGLRRARPEHVIIADDDVRYGGSEPARLDALLKRADLVRPQNRFDPMPWHARWDSARTLLNCGFGADHPGTFGVRRSTFLAMGGYDGNVLFENLELIRTVGAHGGREERPSISTSVS</sequence>
<reference evidence="1 2" key="1">
    <citation type="submission" date="2017-06" db="EMBL/GenBank/DDBJ databases">
        <authorList>
            <person name="Kim H.J."/>
            <person name="Triplett B.A."/>
        </authorList>
    </citation>
    <scope>NUCLEOTIDE SEQUENCE [LARGE SCALE GENOMIC DNA]</scope>
    <source>
        <strain evidence="1 2">CGMCC 4.2132</strain>
    </source>
</reference>
<dbReference type="AlphaFoldDB" id="A0A239P9V0"/>
<name>A0A239P9V0_9ACTN</name>
<dbReference type="InterPro" id="IPR029044">
    <property type="entry name" value="Nucleotide-diphossugar_trans"/>
</dbReference>
<protein>
    <recommendedName>
        <fullName evidence="3">Glycosyl transferase family 2</fullName>
    </recommendedName>
</protein>
<proteinExistence type="predicted"/>
<evidence type="ECO:0008006" key="3">
    <source>
        <dbReference type="Google" id="ProtNLM"/>
    </source>
</evidence>
<dbReference type="Proteomes" id="UP000198282">
    <property type="component" value="Unassembled WGS sequence"/>
</dbReference>
<gene>
    <name evidence="1" type="ORF">SAMN05216276_110512</name>
</gene>